<feature type="domain" description="Alcohol dehydrogenase-like N-terminal" evidence="7">
    <location>
        <begin position="22"/>
        <end position="80"/>
    </location>
</feature>
<evidence type="ECO:0000313" key="8">
    <source>
        <dbReference type="EMBL" id="GAA2135993.1"/>
    </source>
</evidence>
<feature type="region of interest" description="Disordered" evidence="6">
    <location>
        <begin position="1"/>
        <end position="22"/>
    </location>
</feature>
<name>A0ABN2Z2Z4_9ACTN</name>
<dbReference type="Proteomes" id="UP001422759">
    <property type="component" value="Unassembled WGS sequence"/>
</dbReference>
<dbReference type="RefSeq" id="WP_344462090.1">
    <property type="nucleotide sequence ID" value="NZ_BAAANT010000006.1"/>
</dbReference>
<gene>
    <name evidence="8" type="ORF">GCM10009760_15150</name>
</gene>
<evidence type="ECO:0000256" key="3">
    <source>
        <dbReference type="ARBA" id="ARBA00022723"/>
    </source>
</evidence>
<feature type="compositionally biased region" description="Basic and acidic residues" evidence="6">
    <location>
        <begin position="10"/>
        <end position="22"/>
    </location>
</feature>
<keyword evidence="3" id="KW-0479">Metal-binding</keyword>
<dbReference type="PANTHER" id="PTHR43350:SF2">
    <property type="entry name" value="GROES-LIKE ZINC-BINDING ALCOHOL DEHYDROGENASE FAMILY PROTEIN"/>
    <property type="match status" value="1"/>
</dbReference>
<keyword evidence="5" id="KW-0560">Oxidoreductase</keyword>
<accession>A0ABN2Z2Z4</accession>
<comment type="similarity">
    <text evidence="2">Belongs to the zinc-containing alcohol dehydrogenase family.</text>
</comment>
<comment type="cofactor">
    <cofactor evidence="1">
        <name>Zn(2+)</name>
        <dbReference type="ChEBI" id="CHEBI:29105"/>
    </cofactor>
</comment>
<evidence type="ECO:0000256" key="1">
    <source>
        <dbReference type="ARBA" id="ARBA00001947"/>
    </source>
</evidence>
<evidence type="ECO:0000313" key="9">
    <source>
        <dbReference type="Proteomes" id="UP001422759"/>
    </source>
</evidence>
<dbReference type="Pfam" id="PF08240">
    <property type="entry name" value="ADH_N"/>
    <property type="match status" value="1"/>
</dbReference>
<dbReference type="Gene3D" id="3.90.180.10">
    <property type="entry name" value="Medium-chain alcohol dehydrogenases, catalytic domain"/>
    <property type="match status" value="2"/>
</dbReference>
<dbReference type="InterPro" id="IPR036291">
    <property type="entry name" value="NAD(P)-bd_dom_sf"/>
</dbReference>
<evidence type="ECO:0000256" key="5">
    <source>
        <dbReference type="ARBA" id="ARBA00023002"/>
    </source>
</evidence>
<organism evidence="8 9">
    <name type="scientific">Kitasatospora kazusensis</name>
    <dbReference type="NCBI Taxonomy" id="407974"/>
    <lineage>
        <taxon>Bacteria</taxon>
        <taxon>Bacillati</taxon>
        <taxon>Actinomycetota</taxon>
        <taxon>Actinomycetes</taxon>
        <taxon>Kitasatosporales</taxon>
        <taxon>Streptomycetaceae</taxon>
        <taxon>Kitasatospora</taxon>
    </lineage>
</organism>
<keyword evidence="9" id="KW-1185">Reference proteome</keyword>
<reference evidence="8 9" key="1">
    <citation type="journal article" date="2019" name="Int. J. Syst. Evol. Microbiol.">
        <title>The Global Catalogue of Microorganisms (GCM) 10K type strain sequencing project: providing services to taxonomists for standard genome sequencing and annotation.</title>
        <authorList>
            <consortium name="The Broad Institute Genomics Platform"/>
            <consortium name="The Broad Institute Genome Sequencing Center for Infectious Disease"/>
            <person name="Wu L."/>
            <person name="Ma J."/>
        </authorList>
    </citation>
    <scope>NUCLEOTIDE SEQUENCE [LARGE SCALE GENOMIC DNA]</scope>
    <source>
        <strain evidence="8 9">JCM 14560</strain>
    </source>
</reference>
<dbReference type="SUPFAM" id="SSF50129">
    <property type="entry name" value="GroES-like"/>
    <property type="match status" value="1"/>
</dbReference>
<keyword evidence="4" id="KW-0862">Zinc</keyword>
<evidence type="ECO:0000259" key="7">
    <source>
        <dbReference type="Pfam" id="PF08240"/>
    </source>
</evidence>
<dbReference type="Gene3D" id="3.40.50.720">
    <property type="entry name" value="NAD(P)-binding Rossmann-like Domain"/>
    <property type="match status" value="1"/>
</dbReference>
<comment type="caution">
    <text evidence="8">The sequence shown here is derived from an EMBL/GenBank/DDBJ whole genome shotgun (WGS) entry which is preliminary data.</text>
</comment>
<dbReference type="InterPro" id="IPR013154">
    <property type="entry name" value="ADH-like_N"/>
</dbReference>
<proteinExistence type="inferred from homology"/>
<dbReference type="PANTHER" id="PTHR43350">
    <property type="entry name" value="NAD-DEPENDENT ALCOHOL DEHYDROGENASE"/>
    <property type="match status" value="1"/>
</dbReference>
<evidence type="ECO:0000256" key="6">
    <source>
        <dbReference type="SAM" id="MobiDB-lite"/>
    </source>
</evidence>
<protein>
    <recommendedName>
        <fullName evidence="7">Alcohol dehydrogenase-like N-terminal domain-containing protein</fullName>
    </recommendedName>
</protein>
<evidence type="ECO:0000256" key="4">
    <source>
        <dbReference type="ARBA" id="ARBA00022833"/>
    </source>
</evidence>
<sequence length="342" mass="36057">MRVVLGADGPRLERTPPERPPGEHAVRVRVEVAGVCRSDLKEVVGDRHGPSQFGHELVGVVEESTLPELPPGHRVSLDPNVRVRRGTAFATRMWATGPADRLTAALPAVPHGVEARRLVFAEPLACAQHCLAAVSRHLGRELRGLRLGVLGAGTAGVLIAGLAATTDVEVVLANRSEDRASFLRGLGLLDLLGLRTGPLDSLPADTLDVVVIATSFVRPSVLRGALRAVAPGGLVQLYGGTAPGDRLDGLDCDLDAVRRRELVAAADWCGKPVRVGGGYGTVPGDFAAAVRVLAAQAPVLLPVERMITREVPLTDLPAVLREQLTGRHFGKTLVWPAGPARS</sequence>
<evidence type="ECO:0000256" key="2">
    <source>
        <dbReference type="ARBA" id="ARBA00008072"/>
    </source>
</evidence>
<dbReference type="EMBL" id="BAAANT010000006">
    <property type="protein sequence ID" value="GAA2135993.1"/>
    <property type="molecule type" value="Genomic_DNA"/>
</dbReference>
<dbReference type="SUPFAM" id="SSF51735">
    <property type="entry name" value="NAD(P)-binding Rossmann-fold domains"/>
    <property type="match status" value="1"/>
</dbReference>
<dbReference type="InterPro" id="IPR011032">
    <property type="entry name" value="GroES-like_sf"/>
</dbReference>